<feature type="transmembrane region" description="Helical" evidence="1">
    <location>
        <begin position="118"/>
        <end position="136"/>
    </location>
</feature>
<feature type="transmembrane region" description="Helical" evidence="1">
    <location>
        <begin position="148"/>
        <end position="168"/>
    </location>
</feature>
<proteinExistence type="predicted"/>
<gene>
    <name evidence="2" type="ORF">Esi_0178_0031</name>
</gene>
<name>D7FNB4_ECTSI</name>
<feature type="transmembrane region" description="Helical" evidence="1">
    <location>
        <begin position="76"/>
        <end position="97"/>
    </location>
</feature>
<dbReference type="EMBL" id="FN649750">
    <property type="protein sequence ID" value="CBJ30171.1"/>
    <property type="molecule type" value="Genomic_DNA"/>
</dbReference>
<dbReference type="EMBL" id="FN648275">
    <property type="protein sequence ID" value="CBJ30171.1"/>
    <property type="molecule type" value="Genomic_DNA"/>
</dbReference>
<evidence type="ECO:0000256" key="1">
    <source>
        <dbReference type="SAM" id="Phobius"/>
    </source>
</evidence>
<keyword evidence="1" id="KW-0812">Transmembrane</keyword>
<keyword evidence="1" id="KW-0472">Membrane</keyword>
<evidence type="ECO:0000313" key="3">
    <source>
        <dbReference type="Proteomes" id="UP000002630"/>
    </source>
</evidence>
<keyword evidence="3" id="KW-1185">Reference proteome</keyword>
<accession>D7FNB4</accession>
<feature type="transmembrane region" description="Helical" evidence="1">
    <location>
        <begin position="32"/>
        <end position="56"/>
    </location>
</feature>
<organism evidence="2 3">
    <name type="scientific">Ectocarpus siliculosus</name>
    <name type="common">Brown alga</name>
    <name type="synonym">Conferva siliculosa</name>
    <dbReference type="NCBI Taxonomy" id="2880"/>
    <lineage>
        <taxon>Eukaryota</taxon>
        <taxon>Sar</taxon>
        <taxon>Stramenopiles</taxon>
        <taxon>Ochrophyta</taxon>
        <taxon>PX clade</taxon>
        <taxon>Phaeophyceae</taxon>
        <taxon>Ectocarpales</taxon>
        <taxon>Ectocarpaceae</taxon>
        <taxon>Ectocarpus</taxon>
    </lineage>
</organism>
<dbReference type="Proteomes" id="UP000002630">
    <property type="component" value="Linkage Group LG25"/>
</dbReference>
<dbReference type="OrthoDB" id="10357996at2759"/>
<protein>
    <submittedName>
        <fullName evidence="2">Uncharacterized protein</fullName>
    </submittedName>
</protein>
<dbReference type="InParanoid" id="D7FNB4"/>
<reference evidence="2 3" key="1">
    <citation type="journal article" date="2010" name="Nature">
        <title>The Ectocarpus genome and the independent evolution of multicellularity in brown algae.</title>
        <authorList>
            <person name="Cock J.M."/>
            <person name="Sterck L."/>
            <person name="Rouze P."/>
            <person name="Scornet D."/>
            <person name="Allen A.E."/>
            <person name="Amoutzias G."/>
            <person name="Anthouard V."/>
            <person name="Artiguenave F."/>
            <person name="Aury J.M."/>
            <person name="Badger J.H."/>
            <person name="Beszteri B."/>
            <person name="Billiau K."/>
            <person name="Bonnet E."/>
            <person name="Bothwell J.H."/>
            <person name="Bowler C."/>
            <person name="Boyen C."/>
            <person name="Brownlee C."/>
            <person name="Carrano C.J."/>
            <person name="Charrier B."/>
            <person name="Cho G.Y."/>
            <person name="Coelho S.M."/>
            <person name="Collen J."/>
            <person name="Corre E."/>
            <person name="Da Silva C."/>
            <person name="Delage L."/>
            <person name="Delaroque N."/>
            <person name="Dittami S.M."/>
            <person name="Doulbeau S."/>
            <person name="Elias M."/>
            <person name="Farnham G."/>
            <person name="Gachon C.M."/>
            <person name="Gschloessl B."/>
            <person name="Heesch S."/>
            <person name="Jabbari K."/>
            <person name="Jubin C."/>
            <person name="Kawai H."/>
            <person name="Kimura K."/>
            <person name="Kloareg B."/>
            <person name="Kupper F.C."/>
            <person name="Lang D."/>
            <person name="Le Bail A."/>
            <person name="Leblanc C."/>
            <person name="Lerouge P."/>
            <person name="Lohr M."/>
            <person name="Lopez P.J."/>
            <person name="Martens C."/>
            <person name="Maumus F."/>
            <person name="Michel G."/>
            <person name="Miranda-Saavedra D."/>
            <person name="Morales J."/>
            <person name="Moreau H."/>
            <person name="Motomura T."/>
            <person name="Nagasato C."/>
            <person name="Napoli C.A."/>
            <person name="Nelson D.R."/>
            <person name="Nyvall-Collen P."/>
            <person name="Peters A.F."/>
            <person name="Pommier C."/>
            <person name="Potin P."/>
            <person name="Poulain J."/>
            <person name="Quesneville H."/>
            <person name="Read B."/>
            <person name="Rensing S.A."/>
            <person name="Ritter A."/>
            <person name="Rousvoal S."/>
            <person name="Samanta M."/>
            <person name="Samson G."/>
            <person name="Schroeder D.C."/>
            <person name="Segurens B."/>
            <person name="Strittmatter M."/>
            <person name="Tonon T."/>
            <person name="Tregear J.W."/>
            <person name="Valentin K."/>
            <person name="von Dassow P."/>
            <person name="Yamagishi T."/>
            <person name="Van de Peer Y."/>
            <person name="Wincker P."/>
        </authorList>
    </citation>
    <scope>NUCLEOTIDE SEQUENCE [LARGE SCALE GENOMIC DNA]</scope>
    <source>
        <strain evidence="3">Ec32 / CCAP1310/4</strain>
    </source>
</reference>
<keyword evidence="1" id="KW-1133">Transmembrane helix</keyword>
<sequence>MPAATAHKVSASNHKLYHEALRFTTIYVYLDVAYATLLLAAALHLSGVPVGLILGLDVPLKKSEAGGEGGLVRSGALSLATAGVMGLLVGVMVRGCCRFDKSHGCVVTNWHDLLKYTHMGRTITAAMCAVLTWRGLGSLKDFQIPEGGVGLVPAVLIAAAVLSLAAAASMNFLHFRMKGVLTEYAKLKRT</sequence>
<evidence type="ECO:0000313" key="2">
    <source>
        <dbReference type="EMBL" id="CBJ30171.1"/>
    </source>
</evidence>
<dbReference type="AlphaFoldDB" id="D7FNB4"/>